<name>A0A9X0CXY2_9CNID</name>
<organism evidence="1 2">
    <name type="scientific">Desmophyllum pertusum</name>
    <dbReference type="NCBI Taxonomy" id="174260"/>
    <lineage>
        <taxon>Eukaryota</taxon>
        <taxon>Metazoa</taxon>
        <taxon>Cnidaria</taxon>
        <taxon>Anthozoa</taxon>
        <taxon>Hexacorallia</taxon>
        <taxon>Scleractinia</taxon>
        <taxon>Caryophylliina</taxon>
        <taxon>Caryophylliidae</taxon>
        <taxon>Desmophyllum</taxon>
    </lineage>
</organism>
<accession>A0A9X0CXY2</accession>
<dbReference type="Proteomes" id="UP001163046">
    <property type="component" value="Unassembled WGS sequence"/>
</dbReference>
<protein>
    <submittedName>
        <fullName evidence="1">Uncharacterized protein</fullName>
    </submittedName>
</protein>
<proteinExistence type="predicted"/>
<reference evidence="1" key="1">
    <citation type="submission" date="2023-01" db="EMBL/GenBank/DDBJ databases">
        <title>Genome assembly of the deep-sea coral Lophelia pertusa.</title>
        <authorList>
            <person name="Herrera S."/>
            <person name="Cordes E."/>
        </authorList>
    </citation>
    <scope>NUCLEOTIDE SEQUENCE</scope>
    <source>
        <strain evidence="1">USNM1676648</strain>
        <tissue evidence="1">Polyp</tissue>
    </source>
</reference>
<sequence>MDAIEQHEAQAEFFHSSSRIYLHCCDVSNLFNFSVPSLPFLRVNGLFVHFSFFDSPSERRMGILPLSEQLLKKLEGLKSPAVVDVKASVIFEFDPEEAEEERMLLIWDFAVDRVLTETVTPQQPHVPKETIPVAPLLDINTLTEKCNCALFPVTNGIFFNSQRKRKRRRRAKMKFTVHLIHKHTVP</sequence>
<evidence type="ECO:0000313" key="1">
    <source>
        <dbReference type="EMBL" id="KAJ7379650.1"/>
    </source>
</evidence>
<keyword evidence="2" id="KW-1185">Reference proteome</keyword>
<comment type="caution">
    <text evidence="1">The sequence shown here is derived from an EMBL/GenBank/DDBJ whole genome shotgun (WGS) entry which is preliminary data.</text>
</comment>
<gene>
    <name evidence="1" type="ORF">OS493_014048</name>
</gene>
<evidence type="ECO:0000313" key="2">
    <source>
        <dbReference type="Proteomes" id="UP001163046"/>
    </source>
</evidence>
<dbReference type="EMBL" id="MU826356">
    <property type="protein sequence ID" value="KAJ7379650.1"/>
    <property type="molecule type" value="Genomic_DNA"/>
</dbReference>
<dbReference type="AlphaFoldDB" id="A0A9X0CXY2"/>
<dbReference type="OrthoDB" id="5952622at2759"/>